<dbReference type="EMBL" id="LR796249">
    <property type="protein sequence ID" value="CAB4130671.1"/>
    <property type="molecule type" value="Genomic_DNA"/>
</dbReference>
<organism evidence="2">
    <name type="scientific">uncultured Caudovirales phage</name>
    <dbReference type="NCBI Taxonomy" id="2100421"/>
    <lineage>
        <taxon>Viruses</taxon>
        <taxon>Duplodnaviria</taxon>
        <taxon>Heunggongvirae</taxon>
        <taxon>Uroviricota</taxon>
        <taxon>Caudoviricetes</taxon>
        <taxon>Peduoviridae</taxon>
        <taxon>Maltschvirus</taxon>
        <taxon>Maltschvirus maltsch</taxon>
    </lineage>
</organism>
<protein>
    <recommendedName>
        <fullName evidence="3">AAA domain containing protein</fullName>
    </recommendedName>
</protein>
<dbReference type="SUPFAM" id="SSF52540">
    <property type="entry name" value="P-loop containing nucleoside triphosphate hydrolases"/>
    <property type="match status" value="1"/>
</dbReference>
<sequence>MNKRAGDDLDIAAYIIGPSGAGKTTYVKKHYPADKYFILHSDRYARKRSNDTVSIDWEKALLDGQMSGKPIVVDSYHTNPGLMRLAKDKILFDPGKVVTLSQLIGRRKKSLDETYKYSPEEKLERFNKRARPVAEELGFKEKTSAIRTLAERVLRGHHG</sequence>
<accession>A0A6J5LNE7</accession>
<gene>
    <name evidence="1" type="ORF">UFOVP127_12</name>
    <name evidence="2" type="ORF">UFOVP276_118</name>
</gene>
<evidence type="ECO:0000313" key="1">
    <source>
        <dbReference type="EMBL" id="CAB4130671.1"/>
    </source>
</evidence>
<name>A0A6J5LNE7_9CAUD</name>
<dbReference type="Pfam" id="PF13671">
    <property type="entry name" value="AAA_33"/>
    <property type="match status" value="1"/>
</dbReference>
<evidence type="ECO:0008006" key="3">
    <source>
        <dbReference type="Google" id="ProtNLM"/>
    </source>
</evidence>
<reference evidence="2" key="1">
    <citation type="submission" date="2020-04" db="EMBL/GenBank/DDBJ databases">
        <authorList>
            <person name="Chiriac C."/>
            <person name="Salcher M."/>
            <person name="Ghai R."/>
            <person name="Kavagutti S V."/>
        </authorList>
    </citation>
    <scope>NUCLEOTIDE SEQUENCE</scope>
</reference>
<dbReference type="InterPro" id="IPR027417">
    <property type="entry name" value="P-loop_NTPase"/>
</dbReference>
<evidence type="ECO:0000313" key="2">
    <source>
        <dbReference type="EMBL" id="CAB4135162.1"/>
    </source>
</evidence>
<dbReference type="EMBL" id="LR796294">
    <property type="protein sequence ID" value="CAB4135162.1"/>
    <property type="molecule type" value="Genomic_DNA"/>
</dbReference>
<dbReference type="Gene3D" id="3.40.50.300">
    <property type="entry name" value="P-loop containing nucleotide triphosphate hydrolases"/>
    <property type="match status" value="1"/>
</dbReference>
<proteinExistence type="predicted"/>